<sequence length="68" mass="7559">MEGSIMAIRLISATIVTTISGVLVDKLGRRWMLFALAASFFIGAMLTAFAWSVYMLPFIRFITGVVVW</sequence>
<dbReference type="Proteomes" id="UP000324897">
    <property type="component" value="Chromosome 5"/>
</dbReference>
<keyword evidence="8" id="KW-1185">Reference proteome</keyword>
<evidence type="ECO:0000256" key="5">
    <source>
        <dbReference type="SAM" id="Phobius"/>
    </source>
</evidence>
<feature type="transmembrane region" description="Helical" evidence="5">
    <location>
        <begin position="31"/>
        <end position="54"/>
    </location>
</feature>
<evidence type="ECO:0000256" key="2">
    <source>
        <dbReference type="ARBA" id="ARBA00022692"/>
    </source>
</evidence>
<dbReference type="OrthoDB" id="1732826at2759"/>
<dbReference type="GO" id="GO:0022857">
    <property type="term" value="F:transmembrane transporter activity"/>
    <property type="evidence" value="ECO:0007669"/>
    <property type="project" value="InterPro"/>
</dbReference>
<dbReference type="PROSITE" id="PS50850">
    <property type="entry name" value="MFS"/>
    <property type="match status" value="1"/>
</dbReference>
<dbReference type="GO" id="GO:0016020">
    <property type="term" value="C:membrane"/>
    <property type="evidence" value="ECO:0007669"/>
    <property type="project" value="UniProtKB-SubCell"/>
</dbReference>
<name>A0A5J9WMC4_9POAL</name>
<keyword evidence="4 5" id="KW-0472">Membrane</keyword>
<dbReference type="Gene3D" id="1.20.1250.20">
    <property type="entry name" value="MFS general substrate transporter like domains"/>
    <property type="match status" value="1"/>
</dbReference>
<proteinExistence type="predicted"/>
<dbReference type="SUPFAM" id="SSF103473">
    <property type="entry name" value="MFS general substrate transporter"/>
    <property type="match status" value="1"/>
</dbReference>
<evidence type="ECO:0000256" key="3">
    <source>
        <dbReference type="ARBA" id="ARBA00022989"/>
    </source>
</evidence>
<evidence type="ECO:0000313" key="7">
    <source>
        <dbReference type="EMBL" id="TVU48530.1"/>
    </source>
</evidence>
<evidence type="ECO:0000256" key="1">
    <source>
        <dbReference type="ARBA" id="ARBA00004141"/>
    </source>
</evidence>
<dbReference type="EMBL" id="RWGY01000004">
    <property type="protein sequence ID" value="TVU48530.1"/>
    <property type="molecule type" value="Genomic_DNA"/>
</dbReference>
<gene>
    <name evidence="7" type="ORF">EJB05_08168</name>
</gene>
<feature type="transmembrane region" description="Helical" evidence="5">
    <location>
        <begin position="6"/>
        <end position="24"/>
    </location>
</feature>
<keyword evidence="3 5" id="KW-1133">Transmembrane helix</keyword>
<evidence type="ECO:0000259" key="6">
    <source>
        <dbReference type="PROSITE" id="PS50850"/>
    </source>
</evidence>
<keyword evidence="2 5" id="KW-0812">Transmembrane</keyword>
<evidence type="ECO:0000313" key="8">
    <source>
        <dbReference type="Proteomes" id="UP000324897"/>
    </source>
</evidence>
<comment type="subcellular location">
    <subcellularLocation>
        <location evidence="1">Membrane</location>
        <topology evidence="1">Multi-pass membrane protein</topology>
    </subcellularLocation>
</comment>
<dbReference type="Gramene" id="TVU48530">
    <property type="protein sequence ID" value="TVU48530"/>
    <property type="gene ID" value="EJB05_08168"/>
</dbReference>
<dbReference type="AlphaFoldDB" id="A0A5J9WMC4"/>
<feature type="domain" description="Major facilitator superfamily (MFS) profile" evidence="6">
    <location>
        <begin position="1"/>
        <end position="68"/>
    </location>
</feature>
<dbReference type="InterPro" id="IPR020846">
    <property type="entry name" value="MFS_dom"/>
</dbReference>
<dbReference type="InterPro" id="IPR005829">
    <property type="entry name" value="Sugar_transporter_CS"/>
</dbReference>
<evidence type="ECO:0000256" key="4">
    <source>
        <dbReference type="ARBA" id="ARBA00023136"/>
    </source>
</evidence>
<organism evidence="7 8">
    <name type="scientific">Eragrostis curvula</name>
    <name type="common">weeping love grass</name>
    <dbReference type="NCBI Taxonomy" id="38414"/>
    <lineage>
        <taxon>Eukaryota</taxon>
        <taxon>Viridiplantae</taxon>
        <taxon>Streptophyta</taxon>
        <taxon>Embryophyta</taxon>
        <taxon>Tracheophyta</taxon>
        <taxon>Spermatophyta</taxon>
        <taxon>Magnoliopsida</taxon>
        <taxon>Liliopsida</taxon>
        <taxon>Poales</taxon>
        <taxon>Poaceae</taxon>
        <taxon>PACMAD clade</taxon>
        <taxon>Chloridoideae</taxon>
        <taxon>Eragrostideae</taxon>
        <taxon>Eragrostidinae</taxon>
        <taxon>Eragrostis</taxon>
    </lineage>
</organism>
<dbReference type="PROSITE" id="PS00216">
    <property type="entry name" value="SUGAR_TRANSPORT_1"/>
    <property type="match status" value="1"/>
</dbReference>
<dbReference type="InterPro" id="IPR036259">
    <property type="entry name" value="MFS_trans_sf"/>
</dbReference>
<comment type="caution">
    <text evidence="7">The sequence shown here is derived from an EMBL/GenBank/DDBJ whole genome shotgun (WGS) entry which is preliminary data.</text>
</comment>
<dbReference type="Pfam" id="PF00083">
    <property type="entry name" value="Sugar_tr"/>
    <property type="match status" value="1"/>
</dbReference>
<reference evidence="7 8" key="1">
    <citation type="journal article" date="2019" name="Sci. Rep.">
        <title>A high-quality genome of Eragrostis curvula grass provides insights into Poaceae evolution and supports new strategies to enhance forage quality.</title>
        <authorList>
            <person name="Carballo J."/>
            <person name="Santos B.A.C.M."/>
            <person name="Zappacosta D."/>
            <person name="Garbus I."/>
            <person name="Selva J.P."/>
            <person name="Gallo C.A."/>
            <person name="Diaz A."/>
            <person name="Albertini E."/>
            <person name="Caccamo M."/>
            <person name="Echenique V."/>
        </authorList>
    </citation>
    <scope>NUCLEOTIDE SEQUENCE [LARGE SCALE GENOMIC DNA]</scope>
    <source>
        <strain evidence="8">cv. Victoria</strain>
        <tissue evidence="7">Leaf</tissue>
    </source>
</reference>
<dbReference type="InterPro" id="IPR005828">
    <property type="entry name" value="MFS_sugar_transport-like"/>
</dbReference>
<protein>
    <recommendedName>
        <fullName evidence="6">Major facilitator superfamily (MFS) profile domain-containing protein</fullName>
    </recommendedName>
</protein>
<accession>A0A5J9WMC4</accession>